<dbReference type="Proteomes" id="UP000192223">
    <property type="component" value="Unplaced"/>
</dbReference>
<dbReference type="AlphaFoldDB" id="A0A1W4XI11"/>
<keyword evidence="4" id="KW-1185">Reference proteome</keyword>
<evidence type="ECO:0000313" key="5">
    <source>
        <dbReference type="RefSeq" id="XP_018332083.1"/>
    </source>
</evidence>
<reference evidence="5" key="1">
    <citation type="submission" date="2025-08" db="UniProtKB">
        <authorList>
            <consortium name="RefSeq"/>
        </authorList>
    </citation>
    <scope>IDENTIFICATION</scope>
    <source>
        <tissue evidence="5">Entire body</tissue>
    </source>
</reference>
<dbReference type="PANTHER" id="PTHR21694">
    <property type="entry name" value="COILED-COIL DOMAIN-CONTAINING PROTEIN 63"/>
    <property type="match status" value="1"/>
</dbReference>
<dbReference type="STRING" id="224129.A0A1W4XI11"/>
<evidence type="ECO:0000256" key="1">
    <source>
        <dbReference type="ARBA" id="ARBA00023054"/>
    </source>
</evidence>
<feature type="domain" description="ODAD1 central coiled coil region" evidence="3">
    <location>
        <begin position="152"/>
        <end position="431"/>
    </location>
</feature>
<dbReference type="Pfam" id="PF21773">
    <property type="entry name" value="ODAD1_CC"/>
    <property type="match status" value="1"/>
</dbReference>
<organism evidence="4 5">
    <name type="scientific">Agrilus planipennis</name>
    <name type="common">Emerald ash borer</name>
    <name type="synonym">Agrilus marcopoli</name>
    <dbReference type="NCBI Taxonomy" id="224129"/>
    <lineage>
        <taxon>Eukaryota</taxon>
        <taxon>Metazoa</taxon>
        <taxon>Ecdysozoa</taxon>
        <taxon>Arthropoda</taxon>
        <taxon>Hexapoda</taxon>
        <taxon>Insecta</taxon>
        <taxon>Pterygota</taxon>
        <taxon>Neoptera</taxon>
        <taxon>Endopterygota</taxon>
        <taxon>Coleoptera</taxon>
        <taxon>Polyphaga</taxon>
        <taxon>Elateriformia</taxon>
        <taxon>Buprestoidea</taxon>
        <taxon>Buprestidae</taxon>
        <taxon>Agrilinae</taxon>
        <taxon>Agrilus</taxon>
    </lineage>
</organism>
<accession>A0A1W4XI11</accession>
<dbReference type="InterPro" id="IPR049258">
    <property type="entry name" value="ODAD1_CC"/>
</dbReference>
<feature type="coiled-coil region" evidence="2">
    <location>
        <begin position="369"/>
        <end position="403"/>
    </location>
</feature>
<name>A0A1W4XI11_AGRPL</name>
<proteinExistence type="predicted"/>
<evidence type="ECO:0000313" key="4">
    <source>
        <dbReference type="Proteomes" id="UP000192223"/>
    </source>
</evidence>
<protein>
    <submittedName>
        <fullName evidence="5">Uncharacterized protein LOC108741695</fullName>
    </submittedName>
</protein>
<dbReference type="RefSeq" id="XP_018332083.1">
    <property type="nucleotide sequence ID" value="XM_018476581.1"/>
</dbReference>
<dbReference type="InParanoid" id="A0A1W4XI11"/>
<evidence type="ECO:0000259" key="3">
    <source>
        <dbReference type="Pfam" id="PF21773"/>
    </source>
</evidence>
<keyword evidence="1 2" id="KW-0175">Coiled coil</keyword>
<dbReference type="GeneID" id="108741695"/>
<feature type="coiled-coil region" evidence="2">
    <location>
        <begin position="116"/>
        <end position="174"/>
    </location>
</feature>
<dbReference type="InterPro" id="IPR051876">
    <property type="entry name" value="ODA-DC/CCD"/>
</dbReference>
<evidence type="ECO:0000256" key="2">
    <source>
        <dbReference type="SAM" id="Coils"/>
    </source>
</evidence>
<gene>
    <name evidence="5" type="primary">LOC108741695</name>
</gene>
<dbReference type="PANTHER" id="PTHR21694:SF18">
    <property type="entry name" value="COILED-COIL DOMAIN-CONTAINING PROTEIN 63"/>
    <property type="match status" value="1"/>
</dbReference>
<dbReference type="KEGG" id="apln:108741695"/>
<sequence length="559" mass="65427">MANYEMICKHRTVFTPEEILEMELDEEKELSAIKREYTLMNRDHWNLLMGTDPKMIKFKGVLNILKKEKMNVSSDLDIAMSTSKVRGDREIEKTIKTMVQENKILHGKIKQRLTDIRETEDQIRRIGRDVQRLRNSRLTDFLFQQKNMESLRTVEKLENRLDCQQKKIGVITAENLKLREQIDHLLNERASFNIKWEHQIMSMFRRKKCLLDLFQQATVAYDKRGEWVASLDALRHKVYNDLQINREEMTKLQYLLDDNNKLSNFIETKQQMRRMLDLEQIAASKKREKFGKMTIQRSLYSTIISDIQDLTGQTDINSITVCFAKQQTINDSQFTLISHMNIEIEEIGKTLTTLSTEIEKRQQIRDSMAELQKSKFEKLASTAEQLEEEIAQQMEEIQRKDGCLGEIFNGIARLFGMCKCDNSPFLALLGENSSINGYNVLLHLEAIQAKLYEMVLQAIFKQKMEKRHHGADGWVIQPDKHYPPPLDLSEIVDENPCPLCVEQEMVSDVIDILQFAQTKEEVAQFLEQRLQLPDGMDRLHSVSNCNLPKSREIVQKRYQ</sequence>
<dbReference type="OrthoDB" id="6766775at2759"/>